<dbReference type="GO" id="GO:0005737">
    <property type="term" value="C:cytoplasm"/>
    <property type="evidence" value="ECO:0007669"/>
    <property type="project" value="UniProtKB-SubCell"/>
</dbReference>
<dbReference type="EMBL" id="KZ155772">
    <property type="protein sequence ID" value="OUS48818.1"/>
    <property type="molecule type" value="Genomic_DNA"/>
</dbReference>
<evidence type="ECO:0000256" key="6">
    <source>
        <dbReference type="ARBA" id="ARBA00023306"/>
    </source>
</evidence>
<proteinExistence type="inferred from homology"/>
<evidence type="ECO:0000256" key="4">
    <source>
        <dbReference type="ARBA" id="ARBA00022490"/>
    </source>
</evidence>
<dbReference type="Gene3D" id="1.20.1410.10">
    <property type="entry name" value="I/LWEQ domain"/>
    <property type="match status" value="1"/>
</dbReference>
<gene>
    <name evidence="10" type="ORF">BE221DRAFT_203104</name>
</gene>
<feature type="domain" description="Cyclin-D1-binding protein 1-like N-terminal" evidence="8">
    <location>
        <begin position="118"/>
        <end position="186"/>
    </location>
</feature>
<dbReference type="Pfam" id="PF13324">
    <property type="entry name" value="GCIP_N"/>
    <property type="match status" value="1"/>
</dbReference>
<evidence type="ECO:0000256" key="7">
    <source>
        <dbReference type="SAM" id="MobiDB-lite"/>
    </source>
</evidence>
<comment type="subcellular location">
    <subcellularLocation>
        <location evidence="2">Cytoplasm</location>
    </subcellularLocation>
    <subcellularLocation>
        <location evidence="1">Nucleus</location>
    </subcellularLocation>
</comment>
<evidence type="ECO:0000313" key="10">
    <source>
        <dbReference type="EMBL" id="OUS48818.1"/>
    </source>
</evidence>
<evidence type="ECO:0000256" key="3">
    <source>
        <dbReference type="ARBA" id="ARBA00008940"/>
    </source>
</evidence>
<feature type="domain" description="Cyclin-D1-binding protein 1-like C-terminal" evidence="9">
    <location>
        <begin position="192"/>
        <end position="288"/>
    </location>
</feature>
<dbReference type="InterPro" id="IPR049318">
    <property type="entry name" value="GCIP_C"/>
</dbReference>
<protein>
    <submittedName>
        <fullName evidence="10">Grap2 and cyclin-D-interacting-domain-containing protein</fullName>
    </submittedName>
</protein>
<dbReference type="GO" id="GO:0005634">
    <property type="term" value="C:nucleus"/>
    <property type="evidence" value="ECO:0007669"/>
    <property type="project" value="UniProtKB-SubCell"/>
</dbReference>
<dbReference type="PANTHER" id="PTHR15492">
    <property type="entry name" value="CYCLIN D1-BINDING PROTEIN 1"/>
    <property type="match status" value="1"/>
</dbReference>
<keyword evidence="5" id="KW-0539">Nucleus</keyword>
<comment type="similarity">
    <text evidence="3">Belongs to the CCNDBP1 family.</text>
</comment>
<keyword evidence="4" id="KW-0963">Cytoplasm</keyword>
<sequence>MSPPRAPVDARDADAATSDAPARARANAGDGLETFWGPHGWTAATARALERVDAACARVGVCFRNDDDLEDSRAAAKACAGRTRDARAAAMREIETALAVGGESARSFREEVTVRANGMREAVMALTRAAETGTSADVRRACGAVFESTKAFKTCPRDPVRAVSARLMKTATLVKDACEEMGSLGEDDVDADEEDDLRFGADEFSEEEKARGEALATFGKACMTLLKGLILPTVKTKSAKLEALEPIVEECAALQNAIDDVGCGCYPPHDLEELRSSVAACASAGRKMYACVRDAEIGDDATAASLTEFEAATATVEKILQQ</sequence>
<feature type="region of interest" description="Disordered" evidence="7">
    <location>
        <begin position="1"/>
        <end position="26"/>
    </location>
</feature>
<evidence type="ECO:0000259" key="9">
    <source>
        <dbReference type="Pfam" id="PF20936"/>
    </source>
</evidence>
<keyword evidence="6" id="KW-0131">Cell cycle</keyword>
<dbReference type="InterPro" id="IPR026907">
    <property type="entry name" value="GCIP-like"/>
</dbReference>
<dbReference type="Pfam" id="PF20936">
    <property type="entry name" value="GCIP_C"/>
    <property type="match status" value="1"/>
</dbReference>
<evidence type="ECO:0000256" key="1">
    <source>
        <dbReference type="ARBA" id="ARBA00004123"/>
    </source>
</evidence>
<feature type="compositionally biased region" description="Low complexity" evidence="7">
    <location>
        <begin position="15"/>
        <end position="26"/>
    </location>
</feature>
<accession>A0A1Y5IGW5</accession>
<dbReference type="InterPro" id="IPR049317">
    <property type="entry name" value="GCIP-like_N"/>
</dbReference>
<evidence type="ECO:0000259" key="8">
    <source>
        <dbReference type="Pfam" id="PF13324"/>
    </source>
</evidence>
<evidence type="ECO:0000256" key="5">
    <source>
        <dbReference type="ARBA" id="ARBA00023242"/>
    </source>
</evidence>
<dbReference type="Proteomes" id="UP000195557">
    <property type="component" value="Unassembled WGS sequence"/>
</dbReference>
<organism evidence="10">
    <name type="scientific">Ostreococcus tauri</name>
    <name type="common">Marine green alga</name>
    <dbReference type="NCBI Taxonomy" id="70448"/>
    <lineage>
        <taxon>Eukaryota</taxon>
        <taxon>Viridiplantae</taxon>
        <taxon>Chlorophyta</taxon>
        <taxon>Mamiellophyceae</taxon>
        <taxon>Mamiellales</taxon>
        <taxon>Bathycoccaceae</taxon>
        <taxon>Ostreococcus</taxon>
    </lineage>
</organism>
<evidence type="ECO:0000256" key="2">
    <source>
        <dbReference type="ARBA" id="ARBA00004496"/>
    </source>
</evidence>
<dbReference type="AlphaFoldDB" id="A0A1Y5IGW5"/>
<dbReference type="PANTHER" id="PTHR15492:SF1">
    <property type="entry name" value="CYCLIN-D1-BINDING PROTEIN 1"/>
    <property type="match status" value="1"/>
</dbReference>
<name>A0A1Y5IGW5_OSTTA</name>
<reference evidence="10" key="1">
    <citation type="submission" date="2017-04" db="EMBL/GenBank/DDBJ databases">
        <title>Population genomics of picophytoplankton unveils novel chromosome hypervariability.</title>
        <authorList>
            <consortium name="DOE Joint Genome Institute"/>
            <person name="Blanc-Mathieu R."/>
            <person name="Krasovec M."/>
            <person name="Hebrard M."/>
            <person name="Yau S."/>
            <person name="Desgranges E."/>
            <person name="Martin J."/>
            <person name="Schackwitz W."/>
            <person name="Kuo A."/>
            <person name="Salin G."/>
            <person name="Donnadieu C."/>
            <person name="Desdevises Y."/>
            <person name="Sanchez-Ferandin S."/>
            <person name="Moreau H."/>
            <person name="Rivals E."/>
            <person name="Grigoriev I.V."/>
            <person name="Grimsley N."/>
            <person name="Eyre-Walker A."/>
            <person name="Piganeau G."/>
        </authorList>
    </citation>
    <scope>NUCLEOTIDE SEQUENCE [LARGE SCALE GENOMIC DNA]</scope>
    <source>
        <strain evidence="10">RCC 1115</strain>
    </source>
</reference>